<feature type="chain" id="PRO_5043036351" description="GPI anchored protein" evidence="2">
    <location>
        <begin position="19"/>
        <end position="275"/>
    </location>
</feature>
<dbReference type="AlphaFoldDB" id="A0AAN6E397"/>
<evidence type="ECO:0000256" key="1">
    <source>
        <dbReference type="SAM" id="MobiDB-lite"/>
    </source>
</evidence>
<keyword evidence="2" id="KW-0732">Signal</keyword>
<protein>
    <recommendedName>
        <fullName evidence="5">GPI anchored protein</fullName>
    </recommendedName>
</protein>
<dbReference type="PANTHER" id="PTHR39599">
    <property type="entry name" value="GPI-ANCHORED PROTEIN (EUROFUNG)-RELATED-RELATED"/>
    <property type="match status" value="1"/>
</dbReference>
<accession>A0AAN6E397</accession>
<feature type="region of interest" description="Disordered" evidence="1">
    <location>
        <begin position="96"/>
        <end position="125"/>
    </location>
</feature>
<evidence type="ECO:0000313" key="4">
    <source>
        <dbReference type="Proteomes" id="UP001203852"/>
    </source>
</evidence>
<name>A0AAN6E397_9EURO</name>
<evidence type="ECO:0000256" key="2">
    <source>
        <dbReference type="SAM" id="SignalP"/>
    </source>
</evidence>
<sequence length="275" mass="26760">MRSAAAFLLVVLVNTVHAVNPNDGFSLFSESLFGLSNNELLVKRSGCGSGYNACSGFGASSVCCPTGTNCALDDAGHIACCPTNAKCTGTIGGTATASATSSSSEGTTTTSSTTSTTTSATTTTGVAGGGSTVPNNYYPFVYIPTSYANAALCTSAYSSCQTASTSCFASLAGANGVTISGLGGGITVAGTSGTVLSSASSICSSLSSEGCYNLKETQCSMFGTASGSTTVTTTASSTSGGFVQVGNDGPQRTASPRMLYAAGAGAVFGAMGGLV</sequence>
<dbReference type="PANTHER" id="PTHR39599:SF1">
    <property type="entry name" value="GPI-ANCHORED PROTEIN (EUROFUNG)"/>
    <property type="match status" value="1"/>
</dbReference>
<proteinExistence type="predicted"/>
<dbReference type="EMBL" id="MU404351">
    <property type="protein sequence ID" value="KAI1616294.1"/>
    <property type="molecule type" value="Genomic_DNA"/>
</dbReference>
<gene>
    <name evidence="3" type="ORF">EDD36DRAFT_131770</name>
</gene>
<organism evidence="3 4">
    <name type="scientific">Exophiala viscosa</name>
    <dbReference type="NCBI Taxonomy" id="2486360"/>
    <lineage>
        <taxon>Eukaryota</taxon>
        <taxon>Fungi</taxon>
        <taxon>Dikarya</taxon>
        <taxon>Ascomycota</taxon>
        <taxon>Pezizomycotina</taxon>
        <taxon>Eurotiomycetes</taxon>
        <taxon>Chaetothyriomycetidae</taxon>
        <taxon>Chaetothyriales</taxon>
        <taxon>Herpotrichiellaceae</taxon>
        <taxon>Exophiala</taxon>
    </lineage>
</organism>
<keyword evidence="4" id="KW-1185">Reference proteome</keyword>
<evidence type="ECO:0000313" key="3">
    <source>
        <dbReference type="EMBL" id="KAI1616294.1"/>
    </source>
</evidence>
<feature type="signal peptide" evidence="2">
    <location>
        <begin position="1"/>
        <end position="18"/>
    </location>
</feature>
<evidence type="ECO:0008006" key="5">
    <source>
        <dbReference type="Google" id="ProtNLM"/>
    </source>
</evidence>
<reference evidence="3" key="1">
    <citation type="journal article" date="2022" name="bioRxiv">
        <title>Deciphering the potential niche of two novel black yeast fungi from a biological soil crust based on their genomes, phenotypes, and melanin regulation.</title>
        <authorList>
            <consortium name="DOE Joint Genome Institute"/>
            <person name="Carr E.C."/>
            <person name="Barton Q."/>
            <person name="Grambo S."/>
            <person name="Sullivan M."/>
            <person name="Renfro C.M."/>
            <person name="Kuo A."/>
            <person name="Pangilinan J."/>
            <person name="Lipzen A."/>
            <person name="Keymanesh K."/>
            <person name="Savage E."/>
            <person name="Barry K."/>
            <person name="Grigoriev I.V."/>
            <person name="Riekhof W.R."/>
            <person name="Harris S.S."/>
        </authorList>
    </citation>
    <scope>NUCLEOTIDE SEQUENCE</scope>
    <source>
        <strain evidence="3">JF 03-4F</strain>
    </source>
</reference>
<comment type="caution">
    <text evidence="3">The sequence shown here is derived from an EMBL/GenBank/DDBJ whole genome shotgun (WGS) entry which is preliminary data.</text>
</comment>
<dbReference type="Proteomes" id="UP001203852">
    <property type="component" value="Unassembled WGS sequence"/>
</dbReference>